<sequence>MTNTGHAIAPTRRGGRRASLASLAPLALLALLAGCAVAPPGPRLDHSYTARSQSDRVKFIVLHYTAGDLTRSLKTLTQDVVSSHYLLTDGPQPFFYTLVDEARQANHAGVSNWKTYTQLNVSSIGIEIVNPGFRDTPEGRIWYPFPQAQIDQLIMLLKQIMARHAIPPENVLGHSDIAPQRKQDPGPLFPWQQLADAGLVRWPSPMQVAARLPLFAAQLPDIGWFQQKLAQHGYAVPQTGELDAATRNVLVVFQSKYRQSRFDGEPDAETAAILDTLTSPALPLPPAAPVVAPSAPAPAPEPGERH</sequence>
<dbReference type="Gene3D" id="3.40.80.10">
    <property type="entry name" value="Peptidoglycan recognition protein-like"/>
    <property type="match status" value="1"/>
</dbReference>
<dbReference type="CDD" id="cd06583">
    <property type="entry name" value="PGRP"/>
    <property type="match status" value="1"/>
</dbReference>
<comment type="similarity">
    <text evidence="2">Belongs to the N-acetylmuramoyl-L-alanine amidase 2 family.</text>
</comment>
<evidence type="ECO:0000256" key="4">
    <source>
        <dbReference type="ARBA" id="ARBA00022801"/>
    </source>
</evidence>
<reference evidence="8 9" key="1">
    <citation type="submission" date="2020-07" db="EMBL/GenBank/DDBJ databases">
        <title>Novel species isolated from subtropical streams in China.</title>
        <authorList>
            <person name="Lu H."/>
        </authorList>
    </citation>
    <scope>NUCLEOTIDE SEQUENCE [LARGE SCALE GENOMIC DNA]</scope>
    <source>
        <strain evidence="8 9">FT3S</strain>
    </source>
</reference>
<dbReference type="GO" id="GO:0019867">
    <property type="term" value="C:outer membrane"/>
    <property type="evidence" value="ECO:0007669"/>
    <property type="project" value="TreeGrafter"/>
</dbReference>
<dbReference type="Gene3D" id="1.10.101.10">
    <property type="entry name" value="PGBD-like superfamily/PGBD"/>
    <property type="match status" value="1"/>
</dbReference>
<evidence type="ECO:0000256" key="6">
    <source>
        <dbReference type="SAM" id="MobiDB-lite"/>
    </source>
</evidence>
<dbReference type="InterPro" id="IPR036505">
    <property type="entry name" value="Amidase/PGRP_sf"/>
</dbReference>
<keyword evidence="9" id="KW-1185">Reference proteome</keyword>
<dbReference type="PANTHER" id="PTHR30417">
    <property type="entry name" value="N-ACETYLMURAMOYL-L-ALANINE AMIDASE AMID"/>
    <property type="match status" value="1"/>
</dbReference>
<dbReference type="GO" id="GO:0009253">
    <property type="term" value="P:peptidoglycan catabolic process"/>
    <property type="evidence" value="ECO:0007669"/>
    <property type="project" value="InterPro"/>
</dbReference>
<gene>
    <name evidence="8" type="ORF">H3H36_05210</name>
</gene>
<dbReference type="GO" id="GO:0008745">
    <property type="term" value="F:N-acetylmuramoyl-L-alanine amidase activity"/>
    <property type="evidence" value="ECO:0007669"/>
    <property type="project" value="UniProtKB-EC"/>
</dbReference>
<proteinExistence type="inferred from homology"/>
<comment type="caution">
    <text evidence="8">The sequence shown here is derived from an EMBL/GenBank/DDBJ whole genome shotgun (WGS) entry which is preliminary data.</text>
</comment>
<evidence type="ECO:0000313" key="8">
    <source>
        <dbReference type="EMBL" id="MBA5604759.1"/>
    </source>
</evidence>
<dbReference type="RefSeq" id="WP_182214902.1">
    <property type="nucleotide sequence ID" value="NZ_JACEZS010000003.1"/>
</dbReference>
<dbReference type="InterPro" id="IPR002477">
    <property type="entry name" value="Peptidoglycan-bd-like"/>
</dbReference>
<evidence type="ECO:0000256" key="2">
    <source>
        <dbReference type="ARBA" id="ARBA00007553"/>
    </source>
</evidence>
<dbReference type="GO" id="GO:0009254">
    <property type="term" value="P:peptidoglycan turnover"/>
    <property type="evidence" value="ECO:0007669"/>
    <property type="project" value="TreeGrafter"/>
</dbReference>
<protein>
    <recommendedName>
        <fullName evidence="3">N-acetylmuramoyl-L-alanine amidase</fullName>
        <ecNumber evidence="3">3.5.1.28</ecNumber>
    </recommendedName>
</protein>
<organism evidence="8 9">
    <name type="scientific">Rugamonas fusca</name>
    <dbReference type="NCBI Taxonomy" id="2758568"/>
    <lineage>
        <taxon>Bacteria</taxon>
        <taxon>Pseudomonadati</taxon>
        <taxon>Pseudomonadota</taxon>
        <taxon>Betaproteobacteria</taxon>
        <taxon>Burkholderiales</taxon>
        <taxon>Oxalobacteraceae</taxon>
        <taxon>Telluria group</taxon>
        <taxon>Rugamonas</taxon>
    </lineage>
</organism>
<dbReference type="EC" id="3.5.1.28" evidence="3"/>
<dbReference type="InterPro" id="IPR002502">
    <property type="entry name" value="Amidase_domain"/>
</dbReference>
<dbReference type="AlphaFoldDB" id="A0A7W2I5U4"/>
<feature type="compositionally biased region" description="Pro residues" evidence="6">
    <location>
        <begin position="295"/>
        <end position="306"/>
    </location>
</feature>
<evidence type="ECO:0000256" key="5">
    <source>
        <dbReference type="ARBA" id="ARBA00023316"/>
    </source>
</evidence>
<dbReference type="Pfam" id="PF01471">
    <property type="entry name" value="PG_binding_1"/>
    <property type="match status" value="1"/>
</dbReference>
<dbReference type="InterPro" id="IPR036366">
    <property type="entry name" value="PGBDSf"/>
</dbReference>
<dbReference type="SUPFAM" id="SSF47090">
    <property type="entry name" value="PGBD-like"/>
    <property type="match status" value="1"/>
</dbReference>
<dbReference type="InterPro" id="IPR051206">
    <property type="entry name" value="NAMLAA_amidase_2"/>
</dbReference>
<feature type="region of interest" description="Disordered" evidence="6">
    <location>
        <begin position="285"/>
        <end position="306"/>
    </location>
</feature>
<dbReference type="PANTHER" id="PTHR30417:SF1">
    <property type="entry name" value="N-ACETYLMURAMOYL-L-ALANINE AMIDASE AMID"/>
    <property type="match status" value="1"/>
</dbReference>
<dbReference type="GO" id="GO:0071555">
    <property type="term" value="P:cell wall organization"/>
    <property type="evidence" value="ECO:0007669"/>
    <property type="project" value="UniProtKB-KW"/>
</dbReference>
<feature type="domain" description="N-acetylmuramoyl-L-alanine amidase" evidence="7">
    <location>
        <begin position="45"/>
        <end position="186"/>
    </location>
</feature>
<dbReference type="SUPFAM" id="SSF55846">
    <property type="entry name" value="N-acetylmuramoyl-L-alanine amidase-like"/>
    <property type="match status" value="1"/>
</dbReference>
<evidence type="ECO:0000313" key="9">
    <source>
        <dbReference type="Proteomes" id="UP000566711"/>
    </source>
</evidence>
<dbReference type="Pfam" id="PF01510">
    <property type="entry name" value="Amidase_2"/>
    <property type="match status" value="1"/>
</dbReference>
<comment type="catalytic activity">
    <reaction evidence="1">
        <text>Hydrolyzes the link between N-acetylmuramoyl residues and L-amino acid residues in certain cell-wall glycopeptides.</text>
        <dbReference type="EC" id="3.5.1.28"/>
    </reaction>
</comment>
<dbReference type="Proteomes" id="UP000566711">
    <property type="component" value="Unassembled WGS sequence"/>
</dbReference>
<evidence type="ECO:0000259" key="7">
    <source>
        <dbReference type="SMART" id="SM00644"/>
    </source>
</evidence>
<dbReference type="EMBL" id="JACEZS010000003">
    <property type="protein sequence ID" value="MBA5604759.1"/>
    <property type="molecule type" value="Genomic_DNA"/>
</dbReference>
<dbReference type="InterPro" id="IPR036365">
    <property type="entry name" value="PGBD-like_sf"/>
</dbReference>
<dbReference type="FunFam" id="3.40.80.10:FF:000003">
    <property type="entry name" value="N-acetylmuramoyl-L-alanine amidase"/>
    <property type="match status" value="1"/>
</dbReference>
<keyword evidence="5" id="KW-0961">Cell wall biogenesis/degradation</keyword>
<name>A0A7W2I5U4_9BURK</name>
<evidence type="ECO:0000256" key="3">
    <source>
        <dbReference type="ARBA" id="ARBA00011901"/>
    </source>
</evidence>
<keyword evidence="4" id="KW-0378">Hydrolase</keyword>
<dbReference type="SMART" id="SM00644">
    <property type="entry name" value="Ami_2"/>
    <property type="match status" value="1"/>
</dbReference>
<accession>A0A7W2I5U4</accession>
<evidence type="ECO:0000256" key="1">
    <source>
        <dbReference type="ARBA" id="ARBA00001561"/>
    </source>
</evidence>